<evidence type="ECO:0000313" key="5">
    <source>
        <dbReference type="EMBL" id="KAA0978775.1"/>
    </source>
</evidence>
<keyword evidence="3" id="KW-0804">Transcription</keyword>
<dbReference type="PANTHER" id="PTHR33164">
    <property type="entry name" value="TRANSCRIPTIONAL REGULATOR, MARR FAMILY"/>
    <property type="match status" value="1"/>
</dbReference>
<dbReference type="InterPro" id="IPR000835">
    <property type="entry name" value="HTH_MarR-typ"/>
</dbReference>
<dbReference type="Proteomes" id="UP000323856">
    <property type="component" value="Unassembled WGS sequence"/>
</dbReference>
<dbReference type="SUPFAM" id="SSF46785">
    <property type="entry name" value="Winged helix' DNA-binding domain"/>
    <property type="match status" value="1"/>
</dbReference>
<dbReference type="InterPro" id="IPR036388">
    <property type="entry name" value="WH-like_DNA-bd_sf"/>
</dbReference>
<dbReference type="PROSITE" id="PS01117">
    <property type="entry name" value="HTH_MARR_1"/>
    <property type="match status" value="1"/>
</dbReference>
<dbReference type="SMART" id="SM00347">
    <property type="entry name" value="HTH_MARR"/>
    <property type="match status" value="1"/>
</dbReference>
<dbReference type="EMBL" id="VOBL01000004">
    <property type="protein sequence ID" value="KAA0978775.1"/>
    <property type="molecule type" value="Genomic_DNA"/>
</dbReference>
<dbReference type="InterPro" id="IPR039422">
    <property type="entry name" value="MarR/SlyA-like"/>
</dbReference>
<dbReference type="Gene3D" id="1.10.10.10">
    <property type="entry name" value="Winged helix-like DNA-binding domain superfamily/Winged helix DNA-binding domain"/>
    <property type="match status" value="1"/>
</dbReference>
<dbReference type="PANTHER" id="PTHR33164:SF104">
    <property type="entry name" value="TRANSCRIPTIONAL REGULATORY PROTEIN"/>
    <property type="match status" value="1"/>
</dbReference>
<feature type="domain" description="HTH marR-type" evidence="4">
    <location>
        <begin position="1"/>
        <end position="139"/>
    </location>
</feature>
<accession>A0A5B0EKT9</accession>
<dbReference type="GO" id="GO:0003677">
    <property type="term" value="F:DNA binding"/>
    <property type="evidence" value="ECO:0007669"/>
    <property type="project" value="UniProtKB-KW"/>
</dbReference>
<gene>
    <name evidence="5" type="ORF">FQ154_05215</name>
</gene>
<proteinExistence type="predicted"/>
<protein>
    <submittedName>
        <fullName evidence="5">MarR family transcriptional regulator</fullName>
    </submittedName>
</protein>
<keyword evidence="1" id="KW-0805">Transcription regulation</keyword>
<dbReference type="PRINTS" id="PR00598">
    <property type="entry name" value="HTHMARR"/>
</dbReference>
<evidence type="ECO:0000256" key="1">
    <source>
        <dbReference type="ARBA" id="ARBA00023015"/>
    </source>
</evidence>
<evidence type="ECO:0000259" key="4">
    <source>
        <dbReference type="PROSITE" id="PS50995"/>
    </source>
</evidence>
<evidence type="ECO:0000256" key="3">
    <source>
        <dbReference type="ARBA" id="ARBA00023163"/>
    </source>
</evidence>
<dbReference type="InterPro" id="IPR023187">
    <property type="entry name" value="Tscrpt_reg_MarR-type_CS"/>
</dbReference>
<dbReference type="OrthoDB" id="3178168at2"/>
<comment type="caution">
    <text evidence="5">The sequence shown here is derived from an EMBL/GenBank/DDBJ whole genome shotgun (WGS) entry which is preliminary data.</text>
</comment>
<evidence type="ECO:0000313" key="6">
    <source>
        <dbReference type="Proteomes" id="UP000323856"/>
    </source>
</evidence>
<keyword evidence="2" id="KW-0238">DNA-binding</keyword>
<organism evidence="5 6">
    <name type="scientific">Paeniglutamicibacter gangotriensis</name>
    <dbReference type="NCBI Taxonomy" id="254787"/>
    <lineage>
        <taxon>Bacteria</taxon>
        <taxon>Bacillati</taxon>
        <taxon>Actinomycetota</taxon>
        <taxon>Actinomycetes</taxon>
        <taxon>Micrococcales</taxon>
        <taxon>Micrococcaceae</taxon>
        <taxon>Paeniglutamicibacter</taxon>
    </lineage>
</organism>
<dbReference type="InterPro" id="IPR036390">
    <property type="entry name" value="WH_DNA-bd_sf"/>
</dbReference>
<dbReference type="GO" id="GO:0006950">
    <property type="term" value="P:response to stress"/>
    <property type="evidence" value="ECO:0007669"/>
    <property type="project" value="TreeGrafter"/>
</dbReference>
<sequence>MRSSTTAWEALFRAQVTVMREIQKLPEFKALSTREYDVLFNLSRCESGTSRLSDLNQYLLISQPSLSRMADRLESKGLLARRQDPTDQRAVLFSLTDEGAALQKSMGREHIKGIHALIGTALSSEEFATLQELSTKLRQHIEAS</sequence>
<dbReference type="Pfam" id="PF01047">
    <property type="entry name" value="MarR"/>
    <property type="match status" value="1"/>
</dbReference>
<dbReference type="PROSITE" id="PS50995">
    <property type="entry name" value="HTH_MARR_2"/>
    <property type="match status" value="1"/>
</dbReference>
<evidence type="ECO:0000256" key="2">
    <source>
        <dbReference type="ARBA" id="ARBA00023125"/>
    </source>
</evidence>
<name>A0A5B0EKT9_9MICC</name>
<reference evidence="5 6" key="1">
    <citation type="submission" date="2019-07" db="EMBL/GenBank/DDBJ databases">
        <title>Analysis of the biochemical properties, biological activity and biotechnological potential of siderophores and biosurfactants produced by Antarctic psychrotolerant bacteria.</title>
        <authorList>
            <person name="Styczynski M."/>
            <person name="Krucon T."/>
            <person name="Decewicz P."/>
            <person name="Dziewit L."/>
        </authorList>
    </citation>
    <scope>NUCLEOTIDE SEQUENCE [LARGE SCALE GENOMIC DNA]</scope>
    <source>
        <strain evidence="5 6">ANT_H27</strain>
    </source>
</reference>
<dbReference type="GO" id="GO:0003700">
    <property type="term" value="F:DNA-binding transcription factor activity"/>
    <property type="evidence" value="ECO:0007669"/>
    <property type="project" value="InterPro"/>
</dbReference>
<dbReference type="AlphaFoldDB" id="A0A5B0EKT9"/>